<dbReference type="Gene3D" id="2.60.40.1220">
    <property type="match status" value="1"/>
</dbReference>
<evidence type="ECO:0000256" key="3">
    <source>
        <dbReference type="ARBA" id="ARBA00022729"/>
    </source>
</evidence>
<keyword evidence="4" id="KW-0186">Copper</keyword>
<dbReference type="InterPro" id="IPR032694">
    <property type="entry name" value="CopC/D"/>
</dbReference>
<keyword evidence="2" id="KW-0479">Metal-binding</keyword>
<dbReference type="PANTHER" id="PTHR34820">
    <property type="entry name" value="INNER MEMBRANE PROTEIN YEBZ"/>
    <property type="match status" value="1"/>
</dbReference>
<dbReference type="AlphaFoldDB" id="A0A248TF38"/>
<name>A0A248TF38_9BACI</name>
<sequence length="185" mass="20190">MKKLSMLLFVVTCLLISTNTAFAHTHLNGSNPEDGATVTESIDTIQLYFDTVIEDNASLQIENSEGEVVEASDITVKEDELIATFSEPIANGNYTVSWEIIGVDGHIMQESYGFEVNVPEEEVEEDTAEIAPTTENEEPTVEEDETTPSNETADETESNSNGLLIGIILVAIVAIIAIILLKRKK</sequence>
<feature type="compositionally biased region" description="Acidic residues" evidence="5">
    <location>
        <begin position="135"/>
        <end position="157"/>
    </location>
</feature>
<dbReference type="InterPro" id="IPR014756">
    <property type="entry name" value="Ig_E-set"/>
</dbReference>
<feature type="transmembrane region" description="Helical" evidence="6">
    <location>
        <begin position="162"/>
        <end position="181"/>
    </location>
</feature>
<dbReference type="GO" id="GO:0006825">
    <property type="term" value="P:copper ion transport"/>
    <property type="evidence" value="ECO:0007669"/>
    <property type="project" value="InterPro"/>
</dbReference>
<feature type="domain" description="CopC" evidence="8">
    <location>
        <begin position="24"/>
        <end position="116"/>
    </location>
</feature>
<dbReference type="GO" id="GO:0030313">
    <property type="term" value="C:cell envelope"/>
    <property type="evidence" value="ECO:0007669"/>
    <property type="project" value="UniProtKB-SubCell"/>
</dbReference>
<dbReference type="GO" id="GO:0005507">
    <property type="term" value="F:copper ion binding"/>
    <property type="evidence" value="ECO:0007669"/>
    <property type="project" value="InterPro"/>
</dbReference>
<protein>
    <recommendedName>
        <fullName evidence="8">CopC domain-containing protein</fullName>
    </recommendedName>
</protein>
<organism evidence="9 10">
    <name type="scientific">Cytobacillus kochii</name>
    <dbReference type="NCBI Taxonomy" id="859143"/>
    <lineage>
        <taxon>Bacteria</taxon>
        <taxon>Bacillati</taxon>
        <taxon>Bacillota</taxon>
        <taxon>Bacilli</taxon>
        <taxon>Bacillales</taxon>
        <taxon>Bacillaceae</taxon>
        <taxon>Cytobacillus</taxon>
    </lineage>
</organism>
<dbReference type="PANTHER" id="PTHR34820:SF4">
    <property type="entry name" value="INNER MEMBRANE PROTEIN YEBZ"/>
    <property type="match status" value="1"/>
</dbReference>
<feature type="signal peptide" evidence="7">
    <location>
        <begin position="1"/>
        <end position="23"/>
    </location>
</feature>
<keyword evidence="3 7" id="KW-0732">Signal</keyword>
<dbReference type="RefSeq" id="WP_095370396.1">
    <property type="nucleotide sequence ID" value="NZ_CP022983.1"/>
</dbReference>
<proteinExistence type="predicted"/>
<comment type="subcellular location">
    <subcellularLocation>
        <location evidence="1">Cell envelope</location>
    </subcellularLocation>
</comment>
<feature type="chain" id="PRO_5011992697" description="CopC domain-containing protein" evidence="7">
    <location>
        <begin position="24"/>
        <end position="185"/>
    </location>
</feature>
<evidence type="ECO:0000256" key="1">
    <source>
        <dbReference type="ARBA" id="ARBA00004196"/>
    </source>
</evidence>
<feature type="region of interest" description="Disordered" evidence="5">
    <location>
        <begin position="120"/>
        <end position="158"/>
    </location>
</feature>
<dbReference type="Proteomes" id="UP000215137">
    <property type="component" value="Chromosome"/>
</dbReference>
<gene>
    <name evidence="9" type="ORF">CKF48_05495</name>
</gene>
<dbReference type="OrthoDB" id="2353937at2"/>
<evidence type="ECO:0000313" key="10">
    <source>
        <dbReference type="Proteomes" id="UP000215137"/>
    </source>
</evidence>
<keyword evidence="6" id="KW-0472">Membrane</keyword>
<accession>A0A248TF38</accession>
<evidence type="ECO:0000313" key="9">
    <source>
        <dbReference type="EMBL" id="ASV66821.1"/>
    </source>
</evidence>
<dbReference type="GO" id="GO:0005886">
    <property type="term" value="C:plasma membrane"/>
    <property type="evidence" value="ECO:0007669"/>
    <property type="project" value="TreeGrafter"/>
</dbReference>
<dbReference type="KEGG" id="bko:CKF48_05495"/>
<reference evidence="9 10" key="1">
    <citation type="submission" date="2017-08" db="EMBL/GenBank/DDBJ databases">
        <title>Complete Genome Sequence of Bacillus kochii Oregon-R-modENCODE STRAIN BDGP4, isolated from Drosophila melanogaster gut.</title>
        <authorList>
            <person name="Wan K.H."/>
            <person name="Yu C."/>
            <person name="Park S."/>
            <person name="Hammonds A.S."/>
            <person name="Booth B.W."/>
            <person name="Celniker S.E."/>
        </authorList>
    </citation>
    <scope>NUCLEOTIDE SEQUENCE [LARGE SCALE GENOMIC DNA]</scope>
    <source>
        <strain evidence="9 10">BDGP4</strain>
    </source>
</reference>
<evidence type="ECO:0000256" key="5">
    <source>
        <dbReference type="SAM" id="MobiDB-lite"/>
    </source>
</evidence>
<evidence type="ECO:0000259" key="8">
    <source>
        <dbReference type="Pfam" id="PF04234"/>
    </source>
</evidence>
<keyword evidence="10" id="KW-1185">Reference proteome</keyword>
<dbReference type="GO" id="GO:0046688">
    <property type="term" value="P:response to copper ion"/>
    <property type="evidence" value="ECO:0007669"/>
    <property type="project" value="InterPro"/>
</dbReference>
<dbReference type="GO" id="GO:0042597">
    <property type="term" value="C:periplasmic space"/>
    <property type="evidence" value="ECO:0007669"/>
    <property type="project" value="InterPro"/>
</dbReference>
<dbReference type="SUPFAM" id="SSF81296">
    <property type="entry name" value="E set domains"/>
    <property type="match status" value="1"/>
</dbReference>
<dbReference type="Pfam" id="PF04234">
    <property type="entry name" value="CopC"/>
    <property type="match status" value="1"/>
</dbReference>
<dbReference type="InterPro" id="IPR014755">
    <property type="entry name" value="Cu-Rt/internalin_Ig-like"/>
</dbReference>
<dbReference type="InterPro" id="IPR007348">
    <property type="entry name" value="CopC_dom"/>
</dbReference>
<keyword evidence="6" id="KW-0812">Transmembrane</keyword>
<dbReference type="EMBL" id="CP022983">
    <property type="protein sequence ID" value="ASV66821.1"/>
    <property type="molecule type" value="Genomic_DNA"/>
</dbReference>
<evidence type="ECO:0000256" key="7">
    <source>
        <dbReference type="SAM" id="SignalP"/>
    </source>
</evidence>
<evidence type="ECO:0000256" key="4">
    <source>
        <dbReference type="ARBA" id="ARBA00023008"/>
    </source>
</evidence>
<keyword evidence="6" id="KW-1133">Transmembrane helix</keyword>
<evidence type="ECO:0000256" key="6">
    <source>
        <dbReference type="SAM" id="Phobius"/>
    </source>
</evidence>
<evidence type="ECO:0000256" key="2">
    <source>
        <dbReference type="ARBA" id="ARBA00022723"/>
    </source>
</evidence>